<reference evidence="1" key="1">
    <citation type="journal article" date="2022" name="bioRxiv">
        <title>Population genetic analysis of Ophidiomyces ophidiicola, the causative agent of snake fungal disease, indicates recent introductions to the USA.</title>
        <authorList>
            <person name="Ladner J.T."/>
            <person name="Palmer J.M."/>
            <person name="Ettinger C.L."/>
            <person name="Stajich J.E."/>
            <person name="Farrell T.M."/>
            <person name="Glorioso B.M."/>
            <person name="Lawson B."/>
            <person name="Price S.J."/>
            <person name="Stengle A.G."/>
            <person name="Grear D.A."/>
            <person name="Lorch J.M."/>
        </authorList>
    </citation>
    <scope>NUCLEOTIDE SEQUENCE</scope>
    <source>
        <strain evidence="1">NWHC 24266-5</strain>
    </source>
</reference>
<dbReference type="EMBL" id="JALBCA010000134">
    <property type="protein sequence ID" value="KAI2382257.1"/>
    <property type="molecule type" value="Genomic_DNA"/>
</dbReference>
<gene>
    <name evidence="1" type="ORF">LOY88_006192</name>
</gene>
<comment type="caution">
    <text evidence="1">The sequence shown here is derived from an EMBL/GenBank/DDBJ whole genome shotgun (WGS) entry which is preliminary data.</text>
</comment>
<organism evidence="1">
    <name type="scientific">Ophidiomyces ophidiicola</name>
    <dbReference type="NCBI Taxonomy" id="1387563"/>
    <lineage>
        <taxon>Eukaryota</taxon>
        <taxon>Fungi</taxon>
        <taxon>Dikarya</taxon>
        <taxon>Ascomycota</taxon>
        <taxon>Pezizomycotina</taxon>
        <taxon>Eurotiomycetes</taxon>
        <taxon>Eurotiomycetidae</taxon>
        <taxon>Onygenales</taxon>
        <taxon>Onygenaceae</taxon>
        <taxon>Ophidiomyces</taxon>
    </lineage>
</organism>
<protein>
    <submittedName>
        <fullName evidence="1">Uncharacterized protein</fullName>
    </submittedName>
</protein>
<evidence type="ECO:0000313" key="1">
    <source>
        <dbReference type="EMBL" id="KAI2382257.1"/>
    </source>
</evidence>
<name>A0ACB8URN1_9EURO</name>
<proteinExistence type="predicted"/>
<accession>A0ACB8URN1</accession>
<sequence length="413" mass="44576">MRPRGTLGGAGAGADAGAGAAVKAQSVASNEGSRSLAQQQQQASSTERSNTGQARAAAAAATQVPPATRLDRSASLRQTAPARVASTAARHTRNRSQVLVGTGQQAGGGGAAKNAPAESASRAAKPSFNMYQQHYSPKKSAPKAAVGSVSTVAAGDSNVMQALPPHIPPLQVELLQLLLLHAEGLQAKRKWEASMDAKCRELHSSVVKTYQSVLATERAVQRDRNVTALEQFAADVQACNGRYDFATQIQMLSRVIQEVSDLTQSRDGRYNVVIQEFEEWSAHVKEVKQNRTQRNGGLQFIDPLRDGWRNDVAALSAKLELCSRELDCVEIRTATTTQGDDRSGYHASALARAVTGHRELIRSMIDELDVIAKIESEVTMMERSWVTRTVDSLRIDIAPGQDDDMRIPAWKKT</sequence>